<dbReference type="PANTHER" id="PTHR43267">
    <property type="entry name" value="TRNA THREONYLCARBAMOYLADENOSINE DEHYDRATASE"/>
    <property type="match status" value="1"/>
</dbReference>
<reference evidence="2 3" key="1">
    <citation type="journal article" date="2011" name="Stand. Genomic Sci.">
        <title>Complete genome sequence of Haliscomenobacter hydrossis type strain (O).</title>
        <authorList>
            <consortium name="US DOE Joint Genome Institute (JGI-PGF)"/>
            <person name="Daligault H."/>
            <person name="Lapidus A."/>
            <person name="Zeytun A."/>
            <person name="Nolan M."/>
            <person name="Lucas S."/>
            <person name="Del Rio T.G."/>
            <person name="Tice H."/>
            <person name="Cheng J.F."/>
            <person name="Tapia R."/>
            <person name="Han C."/>
            <person name="Goodwin L."/>
            <person name="Pitluck S."/>
            <person name="Liolios K."/>
            <person name="Pagani I."/>
            <person name="Ivanova N."/>
            <person name="Huntemann M."/>
            <person name="Mavromatis K."/>
            <person name="Mikhailova N."/>
            <person name="Pati A."/>
            <person name="Chen A."/>
            <person name="Palaniappan K."/>
            <person name="Land M."/>
            <person name="Hauser L."/>
            <person name="Brambilla E.M."/>
            <person name="Rohde M."/>
            <person name="Verbarg S."/>
            <person name="Goker M."/>
            <person name="Bristow J."/>
            <person name="Eisen J.A."/>
            <person name="Markowitz V."/>
            <person name="Hugenholtz P."/>
            <person name="Kyrpides N.C."/>
            <person name="Klenk H.P."/>
            <person name="Woyke T."/>
        </authorList>
    </citation>
    <scope>NUCLEOTIDE SEQUENCE [LARGE SCALE GENOMIC DNA]</scope>
    <source>
        <strain evidence="3">ATCC 27775 / DSM 1100 / LMG 10767 / O</strain>
    </source>
</reference>
<proteinExistence type="predicted"/>
<dbReference type="Proteomes" id="UP000008461">
    <property type="component" value="Chromosome"/>
</dbReference>
<sequence>MSTNNWLVRTELLIGSEKIELLRQANVLVVGLGGVGSFAAEFLCRAGIGSMTIVDGDVVDVSNKNRQLPALDSTVGMPKAEVMAQRMLDINPELQLTVIQTFQQPDYMAQLVRGGFDYVLDCIDSFQPKISLLADCLAAEVNFISSMGAGGRVDPAKVKVDDVFSTYNCPFAQQVRKFLRIKGINKGFPVVFSTELVMPNSLQLTEGSAFKKSYYGTISYLPALFGLHMAGYVIREISELL</sequence>
<organism evidence="2 3">
    <name type="scientific">Haliscomenobacter hydrossis (strain ATCC 27775 / DSM 1100 / LMG 10767 / O)</name>
    <dbReference type="NCBI Taxonomy" id="760192"/>
    <lineage>
        <taxon>Bacteria</taxon>
        <taxon>Pseudomonadati</taxon>
        <taxon>Bacteroidota</taxon>
        <taxon>Saprospiria</taxon>
        <taxon>Saprospirales</taxon>
        <taxon>Haliscomenobacteraceae</taxon>
        <taxon>Haliscomenobacter</taxon>
    </lineage>
</organism>
<keyword evidence="3" id="KW-1185">Reference proteome</keyword>
<dbReference type="CDD" id="cd00755">
    <property type="entry name" value="YgdL_like"/>
    <property type="match status" value="1"/>
</dbReference>
<accession>F4L5X3</accession>
<dbReference type="InterPro" id="IPR045886">
    <property type="entry name" value="ThiF/MoeB/HesA"/>
</dbReference>
<reference key="2">
    <citation type="submission" date="2011-04" db="EMBL/GenBank/DDBJ databases">
        <title>Complete sequence of chromosome of Haliscomenobacter hydrossis DSM 1100.</title>
        <authorList>
            <consortium name="US DOE Joint Genome Institute (JGI-PGF)"/>
            <person name="Lucas S."/>
            <person name="Han J."/>
            <person name="Lapidus A."/>
            <person name="Bruce D."/>
            <person name="Goodwin L."/>
            <person name="Pitluck S."/>
            <person name="Peters L."/>
            <person name="Kyrpides N."/>
            <person name="Mavromatis K."/>
            <person name="Ivanova N."/>
            <person name="Ovchinnikova G."/>
            <person name="Pagani I."/>
            <person name="Daligault H."/>
            <person name="Detter J.C."/>
            <person name="Han C."/>
            <person name="Land M."/>
            <person name="Hauser L."/>
            <person name="Markowitz V."/>
            <person name="Cheng J.-F."/>
            <person name="Hugenholtz P."/>
            <person name="Woyke T."/>
            <person name="Wu D."/>
            <person name="Verbarg S."/>
            <person name="Frueling A."/>
            <person name="Brambilla E."/>
            <person name="Klenk H.-P."/>
            <person name="Eisen J.A."/>
        </authorList>
    </citation>
    <scope>NUCLEOTIDE SEQUENCE</scope>
    <source>
        <strain>DSM 1100</strain>
    </source>
</reference>
<evidence type="ECO:0000259" key="1">
    <source>
        <dbReference type="Pfam" id="PF00899"/>
    </source>
</evidence>
<dbReference type="SUPFAM" id="SSF69572">
    <property type="entry name" value="Activating enzymes of the ubiquitin-like proteins"/>
    <property type="match status" value="1"/>
</dbReference>
<dbReference type="GO" id="GO:0061503">
    <property type="term" value="F:tRNA threonylcarbamoyladenosine dehydratase"/>
    <property type="evidence" value="ECO:0007669"/>
    <property type="project" value="TreeGrafter"/>
</dbReference>
<dbReference type="GO" id="GO:0061504">
    <property type="term" value="P:cyclic threonylcarbamoyladenosine biosynthetic process"/>
    <property type="evidence" value="ECO:0007669"/>
    <property type="project" value="TreeGrafter"/>
</dbReference>
<dbReference type="OrthoDB" id="9804150at2"/>
<dbReference type="GO" id="GO:0008641">
    <property type="term" value="F:ubiquitin-like modifier activating enzyme activity"/>
    <property type="evidence" value="ECO:0007669"/>
    <property type="project" value="InterPro"/>
</dbReference>
<dbReference type="RefSeq" id="WP_013766621.1">
    <property type="nucleotide sequence ID" value="NC_015510.1"/>
</dbReference>
<dbReference type="InterPro" id="IPR035985">
    <property type="entry name" value="Ubiquitin-activating_enz"/>
</dbReference>
<dbReference type="STRING" id="760192.Halhy_4238"/>
<dbReference type="HOGENOM" id="CLU_013325_4_1_10"/>
<dbReference type="Gene3D" id="3.40.50.720">
    <property type="entry name" value="NAD(P)-binding Rossmann-like Domain"/>
    <property type="match status" value="1"/>
</dbReference>
<protein>
    <submittedName>
        <fullName evidence="2">UBA/THIF-type NAD/FAD binding protein</fullName>
    </submittedName>
</protein>
<name>F4L5X3_HALH1</name>
<dbReference type="EMBL" id="CP002691">
    <property type="protein sequence ID" value="AEE52083.1"/>
    <property type="molecule type" value="Genomic_DNA"/>
</dbReference>
<dbReference type="AlphaFoldDB" id="F4L5X3"/>
<dbReference type="KEGG" id="hhy:Halhy_4238"/>
<evidence type="ECO:0000313" key="3">
    <source>
        <dbReference type="Proteomes" id="UP000008461"/>
    </source>
</evidence>
<dbReference type="Pfam" id="PF00899">
    <property type="entry name" value="ThiF"/>
    <property type="match status" value="1"/>
</dbReference>
<dbReference type="eggNOG" id="COG1179">
    <property type="taxonomic scope" value="Bacteria"/>
</dbReference>
<dbReference type="InterPro" id="IPR000594">
    <property type="entry name" value="ThiF_NAD_FAD-bd"/>
</dbReference>
<evidence type="ECO:0000313" key="2">
    <source>
        <dbReference type="EMBL" id="AEE52083.1"/>
    </source>
</evidence>
<gene>
    <name evidence="2" type="ordered locus">Halhy_4238</name>
</gene>
<dbReference type="PANTHER" id="PTHR43267:SF1">
    <property type="entry name" value="TRNA THREONYLCARBAMOYLADENOSINE DEHYDRATASE"/>
    <property type="match status" value="1"/>
</dbReference>
<feature type="domain" description="THIF-type NAD/FAD binding fold" evidence="1">
    <location>
        <begin position="13"/>
        <end position="238"/>
    </location>
</feature>